<proteinExistence type="predicted"/>
<dbReference type="Proteomes" id="UP000056905">
    <property type="component" value="Chromosome"/>
</dbReference>
<accession>A0A0P0P010</accession>
<name>A0A0P0P010_9CAUL</name>
<evidence type="ECO:0000313" key="2">
    <source>
        <dbReference type="Proteomes" id="UP000056905"/>
    </source>
</evidence>
<sequence>MWPSCYGLRMDSPEDLTDEELLAMLTPRQLAELDRTIGETFADGGVDRAEALMALAQVYAMRAAQRDETSALALLQLAAAMRRRAEAMSGGRR</sequence>
<dbReference type="AlphaFoldDB" id="A0A0P0P010"/>
<dbReference type="KEGG" id="chq:AQ619_11070"/>
<dbReference type="EMBL" id="CP013002">
    <property type="protein sequence ID" value="ALL13832.1"/>
    <property type="molecule type" value="Genomic_DNA"/>
</dbReference>
<reference evidence="1 2" key="1">
    <citation type="submission" date="2015-10" db="EMBL/GenBank/DDBJ databases">
        <title>Conservation of the essential genome among Caulobacter and Brevundimonas species.</title>
        <authorList>
            <person name="Scott D."/>
            <person name="Ely B."/>
        </authorList>
    </citation>
    <scope>NUCLEOTIDE SEQUENCE [LARGE SCALE GENOMIC DNA]</scope>
    <source>
        <strain evidence="1 2">CB4</strain>
    </source>
</reference>
<keyword evidence="2" id="KW-1185">Reference proteome</keyword>
<protein>
    <submittedName>
        <fullName evidence="1">Low temperature requirement protein A</fullName>
    </submittedName>
</protein>
<gene>
    <name evidence="1" type="ORF">AQ619_11070</name>
</gene>
<evidence type="ECO:0000313" key="1">
    <source>
        <dbReference type="EMBL" id="ALL13832.1"/>
    </source>
</evidence>
<organism evidence="1 2">
    <name type="scientific">Caulobacter henricii</name>
    <dbReference type="NCBI Taxonomy" id="69395"/>
    <lineage>
        <taxon>Bacteria</taxon>
        <taxon>Pseudomonadati</taxon>
        <taxon>Pseudomonadota</taxon>
        <taxon>Alphaproteobacteria</taxon>
        <taxon>Caulobacterales</taxon>
        <taxon>Caulobacteraceae</taxon>
        <taxon>Caulobacter</taxon>
    </lineage>
</organism>
<dbReference type="OrthoDB" id="7193434at2"/>